<dbReference type="SUPFAM" id="SSF52058">
    <property type="entry name" value="L domain-like"/>
    <property type="match status" value="1"/>
</dbReference>
<proteinExistence type="predicted"/>
<dbReference type="Proteomes" id="UP001158576">
    <property type="component" value="Chromosome PAR"/>
</dbReference>
<gene>
    <name evidence="4" type="ORF">OKIOD_LOCUS3771</name>
</gene>
<evidence type="ECO:0000256" key="2">
    <source>
        <dbReference type="ARBA" id="ARBA00022737"/>
    </source>
</evidence>
<name>A0ABN7S2W8_OIKDI</name>
<reference evidence="4 5" key="1">
    <citation type="submission" date="2021-04" db="EMBL/GenBank/DDBJ databases">
        <authorList>
            <person name="Bliznina A."/>
        </authorList>
    </citation>
    <scope>NUCLEOTIDE SEQUENCE [LARGE SCALE GENOMIC DNA]</scope>
</reference>
<protein>
    <submittedName>
        <fullName evidence="4">Oidioi.mRNA.OKI2018_I69.PAR.g12213.t1.cds</fullName>
    </submittedName>
</protein>
<dbReference type="InterPro" id="IPR025875">
    <property type="entry name" value="Leu-rich_rpt_4"/>
</dbReference>
<keyword evidence="1" id="KW-0433">Leucine-rich repeat</keyword>
<evidence type="ECO:0000259" key="3">
    <source>
        <dbReference type="PROSITE" id="PS50195"/>
    </source>
</evidence>
<dbReference type="Gene3D" id="3.30.1520.10">
    <property type="entry name" value="Phox-like domain"/>
    <property type="match status" value="1"/>
</dbReference>
<dbReference type="SMART" id="SM00312">
    <property type="entry name" value="PX"/>
    <property type="match status" value="1"/>
</dbReference>
<evidence type="ECO:0000256" key="1">
    <source>
        <dbReference type="ARBA" id="ARBA00022614"/>
    </source>
</evidence>
<dbReference type="SUPFAM" id="SSF64268">
    <property type="entry name" value="PX domain"/>
    <property type="match status" value="1"/>
</dbReference>
<dbReference type="Gene3D" id="3.80.10.10">
    <property type="entry name" value="Ribonuclease Inhibitor"/>
    <property type="match status" value="1"/>
</dbReference>
<accession>A0ABN7S2W8</accession>
<dbReference type="PROSITE" id="PS51450">
    <property type="entry name" value="LRR"/>
    <property type="match status" value="2"/>
</dbReference>
<dbReference type="PANTHER" id="PTHR15454:SF56">
    <property type="entry name" value="PROTEIN PHOSPHATASE 1 REGULATORY SUBUNIT 7-RELATED"/>
    <property type="match status" value="1"/>
</dbReference>
<dbReference type="PROSITE" id="PS50195">
    <property type="entry name" value="PX"/>
    <property type="match status" value="1"/>
</dbReference>
<dbReference type="InterPro" id="IPR001611">
    <property type="entry name" value="Leu-rich_rpt"/>
</dbReference>
<keyword evidence="2" id="KW-0677">Repeat</keyword>
<organism evidence="4 5">
    <name type="scientific">Oikopleura dioica</name>
    <name type="common">Tunicate</name>
    <dbReference type="NCBI Taxonomy" id="34765"/>
    <lineage>
        <taxon>Eukaryota</taxon>
        <taxon>Metazoa</taxon>
        <taxon>Chordata</taxon>
        <taxon>Tunicata</taxon>
        <taxon>Appendicularia</taxon>
        <taxon>Copelata</taxon>
        <taxon>Oikopleuridae</taxon>
        <taxon>Oikopleura</taxon>
    </lineage>
</organism>
<dbReference type="Pfam" id="PF12799">
    <property type="entry name" value="LRR_4"/>
    <property type="match status" value="1"/>
</dbReference>
<dbReference type="InterPro" id="IPR001683">
    <property type="entry name" value="PX_dom"/>
</dbReference>
<evidence type="ECO:0000313" key="5">
    <source>
        <dbReference type="Proteomes" id="UP001158576"/>
    </source>
</evidence>
<dbReference type="EMBL" id="OU015568">
    <property type="protein sequence ID" value="CAG5089428.1"/>
    <property type="molecule type" value="Genomic_DNA"/>
</dbReference>
<dbReference type="Pfam" id="PF00787">
    <property type="entry name" value="PX"/>
    <property type="match status" value="1"/>
</dbReference>
<dbReference type="InterPro" id="IPR036871">
    <property type="entry name" value="PX_dom_sf"/>
</dbReference>
<dbReference type="SUPFAM" id="SSF52047">
    <property type="entry name" value="RNI-like"/>
    <property type="match status" value="1"/>
</dbReference>
<dbReference type="InterPro" id="IPR032675">
    <property type="entry name" value="LRR_dom_sf"/>
</dbReference>
<evidence type="ECO:0000313" key="4">
    <source>
        <dbReference type="EMBL" id="CAG5089428.1"/>
    </source>
</evidence>
<keyword evidence="5" id="KW-1185">Reference proteome</keyword>
<feature type="domain" description="PX" evidence="3">
    <location>
        <begin position="5"/>
        <end position="112"/>
    </location>
</feature>
<dbReference type="PANTHER" id="PTHR15454">
    <property type="entry name" value="NISCHARIN RELATED"/>
    <property type="match status" value="1"/>
</dbReference>
<sequence>MRTISILNPIEISIESFEIDSKDVAWYKIIIKTSDRTWSVLKRYSEFDSLHSNIKSKIKGVKIPPKKIRKSEDFLQSRKNELEKYLNEVIEEVSETVPMDLVTFLKLDSFEPYSIVSELALTLQKKKSTLLSSLQLNALSFLSADSPLYQEVVQQFSQLKSVKIKGSSKNDLHHSSLSREKLAFSVAYFTAAHELSLHHCYAENISGFDRLKSSLRVLSFEGQSKSISTVLANGDSGPWQMLSRVNFTKSKLQKVDLNMDLCPNLENLNLNGNRLTDIENLETLMKLTILDLSNNGLTAPTFLSLGNISILNISGNQISSLKPIGRLLGLMTLNASKNQVEDIDEATHLNRLPMLTEVDLSDNPIAQKLDYRTQILARVPRRASELIIDGIIPSKEELSMADIFCALRDAESKETTATLNRRNFALETKTIL</sequence>